<evidence type="ECO:0000313" key="2">
    <source>
        <dbReference type="EMBL" id="RVE69212.1"/>
    </source>
</evidence>
<keyword evidence="3" id="KW-1185">Reference proteome</keyword>
<dbReference type="OrthoDB" id="8954999at2759"/>
<evidence type="ECO:0000313" key="3">
    <source>
        <dbReference type="Proteomes" id="UP000283210"/>
    </source>
</evidence>
<sequence>MAPTKTLRTSQSTTQSPQDHIYEDPDALLDSGGVKVDVKPAPQPRRKKVQFSDIVDAPNQINATNPVYVDQGVNLIKTEAPQPHRPALKPTLAGIRTPTDNDQSRLTTPGSPAEPQPLSSDIKPPVPAKRKNAPSSYDTPEPQPVNYNKIPMAPPKQRSPSSSSSSSSSAQSHETPSSAKSQPSESQPLSSEPKPPIPQKRQNRPSSSSSSTPCLVINQTAESYSALPQQHKRLSVSSNGALEERPVSPALSGNSQDSNGADQTKPKPPLPQKRRNLSSSPSAYQTPTPLVSGRLTPVPRIRQLSSSSSNLYDERPSTAQSHSSEPQPMIPDRLAPVPRNRQLSSSSSSLCYDIPSTGQNHSSEAPLFVLPSSPQPGSEYYNESRPPYIRVIHDNQNDKTLRRPELHPQLQSTSEVDNRDSIYALNTEDITELLKWLKRVSSQSDNVISPIYGLGLEEEIRSFEQKAIDLRKARRLYTSS</sequence>
<protein>
    <submittedName>
        <fullName evidence="2">Uncharacterized protein</fullName>
    </submittedName>
</protein>
<feature type="compositionally biased region" description="Low complexity" evidence="1">
    <location>
        <begin position="159"/>
        <end position="192"/>
    </location>
</feature>
<reference evidence="2 3" key="2">
    <citation type="submission" date="2019-01" db="EMBL/GenBank/DDBJ databases">
        <title>A chromosome length genome reference of the Java medaka (oryzias javanicus).</title>
        <authorList>
            <person name="Herpin A."/>
            <person name="Takehana Y."/>
            <person name="Naruse K."/>
            <person name="Ansai S."/>
            <person name="Kawaguchi M."/>
        </authorList>
    </citation>
    <scope>NUCLEOTIDE SEQUENCE [LARGE SCALE GENOMIC DNA]</scope>
    <source>
        <strain evidence="2">RS831</strain>
        <tissue evidence="2">Whole body</tissue>
    </source>
</reference>
<feature type="compositionally biased region" description="Polar residues" evidence="1">
    <location>
        <begin position="277"/>
        <end position="289"/>
    </location>
</feature>
<feature type="region of interest" description="Disordered" evidence="1">
    <location>
        <begin position="79"/>
        <end position="366"/>
    </location>
</feature>
<feature type="compositionally biased region" description="Polar residues" evidence="1">
    <location>
        <begin position="303"/>
        <end position="326"/>
    </location>
</feature>
<feature type="region of interest" description="Disordered" evidence="1">
    <location>
        <begin position="1"/>
        <end position="53"/>
    </location>
</feature>
<name>A0A3S2MKX0_ORYJA</name>
<proteinExistence type="predicted"/>
<evidence type="ECO:0000256" key="1">
    <source>
        <dbReference type="SAM" id="MobiDB-lite"/>
    </source>
</evidence>
<feature type="compositionally biased region" description="Polar residues" evidence="1">
    <location>
        <begin position="98"/>
        <end position="110"/>
    </location>
</feature>
<feature type="compositionally biased region" description="Polar residues" evidence="1">
    <location>
        <begin position="1"/>
        <end position="18"/>
    </location>
</feature>
<accession>A0A3S2MKX0</accession>
<gene>
    <name evidence="2" type="ORF">OJAV_G00075840</name>
</gene>
<reference evidence="2 3" key="1">
    <citation type="submission" date="2018-11" db="EMBL/GenBank/DDBJ databases">
        <authorList>
            <person name="Lopez-Roques C."/>
            <person name="Donnadieu C."/>
            <person name="Bouchez O."/>
            <person name="Klopp C."/>
            <person name="Cabau C."/>
            <person name="Zahm M."/>
        </authorList>
    </citation>
    <scope>NUCLEOTIDE SEQUENCE [LARGE SCALE GENOMIC DNA]</scope>
    <source>
        <strain evidence="2">RS831</strain>
        <tissue evidence="2">Whole body</tissue>
    </source>
</reference>
<feature type="compositionally biased region" description="Polar residues" evidence="1">
    <location>
        <begin position="251"/>
        <end position="262"/>
    </location>
</feature>
<dbReference type="AlphaFoldDB" id="A0A3S2MKX0"/>
<feature type="compositionally biased region" description="Polar residues" evidence="1">
    <location>
        <begin position="217"/>
        <end position="228"/>
    </location>
</feature>
<organism evidence="2 3">
    <name type="scientific">Oryzias javanicus</name>
    <name type="common">Javanese ricefish</name>
    <name type="synonym">Aplocheilus javanicus</name>
    <dbReference type="NCBI Taxonomy" id="123683"/>
    <lineage>
        <taxon>Eukaryota</taxon>
        <taxon>Metazoa</taxon>
        <taxon>Chordata</taxon>
        <taxon>Craniata</taxon>
        <taxon>Vertebrata</taxon>
        <taxon>Euteleostomi</taxon>
        <taxon>Actinopterygii</taxon>
        <taxon>Neopterygii</taxon>
        <taxon>Teleostei</taxon>
        <taxon>Neoteleostei</taxon>
        <taxon>Acanthomorphata</taxon>
        <taxon>Ovalentaria</taxon>
        <taxon>Atherinomorphae</taxon>
        <taxon>Beloniformes</taxon>
        <taxon>Adrianichthyidae</taxon>
        <taxon>Oryziinae</taxon>
        <taxon>Oryzias</taxon>
    </lineage>
</organism>
<dbReference type="Proteomes" id="UP000283210">
    <property type="component" value="Chromosome 8"/>
</dbReference>
<dbReference type="EMBL" id="CM012444">
    <property type="protein sequence ID" value="RVE69212.1"/>
    <property type="molecule type" value="Genomic_DNA"/>
</dbReference>